<reference evidence="3 4" key="1">
    <citation type="submission" date="2018-03" db="EMBL/GenBank/DDBJ databases">
        <title>Genomic Encyclopedia of Archaeal and Bacterial Type Strains, Phase II (KMG-II): from individual species to whole genera.</title>
        <authorList>
            <person name="Goeker M."/>
        </authorList>
    </citation>
    <scope>NUCLEOTIDE SEQUENCE [LARGE SCALE GENOMIC DNA]</scope>
    <source>
        <strain evidence="3 4">DSM 25328</strain>
    </source>
</reference>
<protein>
    <submittedName>
        <fullName evidence="3">Transposase IS66-like protein</fullName>
    </submittedName>
</protein>
<comment type="caution">
    <text evidence="3">The sequence shown here is derived from an EMBL/GenBank/DDBJ whole genome shotgun (WGS) entry which is preliminary data.</text>
</comment>
<dbReference type="InterPro" id="IPR039552">
    <property type="entry name" value="IS66_C"/>
</dbReference>
<organism evidence="3 4">
    <name type="scientific">Tritonibacter scottomollicae</name>
    <name type="common">Epibacterium scottomollicae</name>
    <dbReference type="NCBI Taxonomy" id="483013"/>
    <lineage>
        <taxon>Bacteria</taxon>
        <taxon>Pseudomonadati</taxon>
        <taxon>Pseudomonadota</taxon>
        <taxon>Alphaproteobacteria</taxon>
        <taxon>Rhodobacterales</taxon>
        <taxon>Paracoccaceae</taxon>
        <taxon>Tritonibacter</taxon>
    </lineage>
</organism>
<feature type="domain" description="Transposase IS66 C-terminal" evidence="2">
    <location>
        <begin position="116"/>
        <end position="154"/>
    </location>
</feature>
<evidence type="ECO:0000313" key="3">
    <source>
        <dbReference type="EMBL" id="PRZ44675.1"/>
    </source>
</evidence>
<dbReference type="Pfam" id="PF03050">
    <property type="entry name" value="DDE_Tnp_IS66"/>
    <property type="match status" value="1"/>
</dbReference>
<feature type="domain" description="Transposase IS66 central" evidence="1">
    <location>
        <begin position="3"/>
        <end position="109"/>
    </location>
</feature>
<proteinExistence type="predicted"/>
<dbReference type="InterPro" id="IPR052344">
    <property type="entry name" value="Transposase-related"/>
</dbReference>
<evidence type="ECO:0000259" key="2">
    <source>
        <dbReference type="Pfam" id="PF13817"/>
    </source>
</evidence>
<dbReference type="EMBL" id="PVUF01000021">
    <property type="protein sequence ID" value="PRZ44675.1"/>
    <property type="molecule type" value="Genomic_DNA"/>
</dbReference>
<gene>
    <name evidence="3" type="ORF">CLV89_1218</name>
</gene>
<evidence type="ECO:0000313" key="4">
    <source>
        <dbReference type="Proteomes" id="UP000237718"/>
    </source>
</evidence>
<name>A0A2T1A7T3_TRISK</name>
<accession>A0A2T1A7T3</accession>
<dbReference type="Pfam" id="PF13817">
    <property type="entry name" value="DDE_Tnp_IS66_C"/>
    <property type="match status" value="1"/>
</dbReference>
<dbReference type="InterPro" id="IPR004291">
    <property type="entry name" value="Transposase_IS66_central"/>
</dbReference>
<evidence type="ECO:0000259" key="1">
    <source>
        <dbReference type="Pfam" id="PF03050"/>
    </source>
</evidence>
<dbReference type="PANTHER" id="PTHR33678:SF1">
    <property type="entry name" value="BLL1576 PROTEIN"/>
    <property type="match status" value="1"/>
</dbReference>
<sequence length="164" mass="18799">MKERIGQLYRIEAEIRGKAPEVRRAIRQKLSKPIVDALRPWLEAQLDMLSSSSDLTRHIRYGLKRWDGLTRFLDDGRLEMDTNAVENAIRPIPLTRKNALFAGNDDGAVTWARMASLVGTCKLNGINPQAYLEHVLEKILNGHMQEDIQDLLPWNFKPDEARHS</sequence>
<dbReference type="Proteomes" id="UP000237718">
    <property type="component" value="Unassembled WGS sequence"/>
</dbReference>
<dbReference type="PANTHER" id="PTHR33678">
    <property type="entry name" value="BLL1576 PROTEIN"/>
    <property type="match status" value="1"/>
</dbReference>
<dbReference type="AlphaFoldDB" id="A0A2T1A7T3"/>